<sequence>MNKFSIFFFALFTITFFSCSNDDDVSNPPEEEANYFALKVGNSWKYNVYRFNGTTSEYEEQDIVITNTITGTEIINDETYFIFETTSVGNDECQLCLDELGNKSVRDSLGYLVDNTGVKRFTTQSEAPYLLIQQDFGKIFGQYQSTITTAQTPAGSFSDVDTNTYFLEFNDGSISEGEDSSFYREKEGLIAKTISFVTSPDPLYILTLLESNISD</sequence>
<dbReference type="EMBL" id="QRAO01000005">
    <property type="protein sequence ID" value="RDK84253.1"/>
    <property type="molecule type" value="Genomic_DNA"/>
</dbReference>
<reference evidence="2 3" key="1">
    <citation type="submission" date="2018-07" db="EMBL/GenBank/DDBJ databases">
        <title>Genomic Encyclopedia of Type Strains, Phase IV (KMG-IV): sequencing the most valuable type-strain genomes for metagenomic binning, comparative biology and taxonomic classification.</title>
        <authorList>
            <person name="Goeker M."/>
        </authorList>
    </citation>
    <scope>NUCLEOTIDE SEQUENCE [LARGE SCALE GENOMIC DNA]</scope>
    <source>
        <strain evidence="2 3">DSM 101478</strain>
    </source>
</reference>
<dbReference type="AlphaFoldDB" id="A0A370Q7C0"/>
<dbReference type="RefSeq" id="WP_115124418.1">
    <property type="nucleotide sequence ID" value="NZ_QRAO01000005.1"/>
</dbReference>
<feature type="signal peptide" evidence="1">
    <location>
        <begin position="1"/>
        <end position="20"/>
    </location>
</feature>
<evidence type="ECO:0000313" key="2">
    <source>
        <dbReference type="EMBL" id="RDK84253.1"/>
    </source>
</evidence>
<protein>
    <recommendedName>
        <fullName evidence="4">Lipocalin-like protein</fullName>
    </recommendedName>
</protein>
<dbReference type="PROSITE" id="PS51257">
    <property type="entry name" value="PROKAR_LIPOPROTEIN"/>
    <property type="match status" value="1"/>
</dbReference>
<keyword evidence="1" id="KW-0732">Signal</keyword>
<name>A0A370Q7C0_9FLAO</name>
<evidence type="ECO:0000256" key="1">
    <source>
        <dbReference type="SAM" id="SignalP"/>
    </source>
</evidence>
<evidence type="ECO:0008006" key="4">
    <source>
        <dbReference type="Google" id="ProtNLM"/>
    </source>
</evidence>
<feature type="chain" id="PRO_5016845865" description="Lipocalin-like protein" evidence="1">
    <location>
        <begin position="21"/>
        <end position="215"/>
    </location>
</feature>
<dbReference type="OrthoDB" id="9781289at2"/>
<dbReference type="Proteomes" id="UP000255317">
    <property type="component" value="Unassembled WGS sequence"/>
</dbReference>
<accession>A0A370Q7C0</accession>
<gene>
    <name evidence="2" type="ORF">C8D94_10598</name>
</gene>
<proteinExistence type="predicted"/>
<keyword evidence="3" id="KW-1185">Reference proteome</keyword>
<comment type="caution">
    <text evidence="2">The sequence shown here is derived from an EMBL/GenBank/DDBJ whole genome shotgun (WGS) entry which is preliminary data.</text>
</comment>
<evidence type="ECO:0000313" key="3">
    <source>
        <dbReference type="Proteomes" id="UP000255317"/>
    </source>
</evidence>
<organism evidence="2 3">
    <name type="scientific">Marinirhabdus gelatinilytica</name>
    <dbReference type="NCBI Taxonomy" id="1703343"/>
    <lineage>
        <taxon>Bacteria</taxon>
        <taxon>Pseudomonadati</taxon>
        <taxon>Bacteroidota</taxon>
        <taxon>Flavobacteriia</taxon>
        <taxon>Flavobacteriales</taxon>
        <taxon>Flavobacteriaceae</taxon>
    </lineage>
</organism>